<accession>A0A212PZT7</accession>
<dbReference type="InterPro" id="IPR013785">
    <property type="entry name" value="Aldolase_TIM"/>
</dbReference>
<dbReference type="AlphaFoldDB" id="A0A212PZT7"/>
<name>A0A212PZT7_9PROT</name>
<reference evidence="5 6" key="1">
    <citation type="submission" date="2017-06" db="EMBL/GenBank/DDBJ databases">
        <authorList>
            <person name="Kim H.J."/>
            <person name="Triplett B.A."/>
        </authorList>
    </citation>
    <scope>NUCLEOTIDE SEQUENCE [LARGE SCALE GENOMIC DNA]</scope>
    <source>
        <strain evidence="5 6">B29T1</strain>
    </source>
</reference>
<organism evidence="5 6">
    <name type="scientific">Arboricoccus pini</name>
    <dbReference type="NCBI Taxonomy" id="1963835"/>
    <lineage>
        <taxon>Bacteria</taxon>
        <taxon>Pseudomonadati</taxon>
        <taxon>Pseudomonadota</taxon>
        <taxon>Alphaproteobacteria</taxon>
        <taxon>Geminicoccales</taxon>
        <taxon>Geminicoccaceae</taxon>
        <taxon>Arboricoccus</taxon>
    </lineage>
</organism>
<evidence type="ECO:0000256" key="2">
    <source>
        <dbReference type="ARBA" id="ARBA00023239"/>
    </source>
</evidence>
<dbReference type="Pfam" id="PF00701">
    <property type="entry name" value="DHDPS"/>
    <property type="match status" value="1"/>
</dbReference>
<keyword evidence="2 3" id="KW-0456">Lyase</keyword>
<dbReference type="PANTHER" id="PTHR12128">
    <property type="entry name" value="DIHYDRODIPICOLINATE SYNTHASE"/>
    <property type="match status" value="1"/>
</dbReference>
<comment type="similarity">
    <text evidence="1 3">Belongs to the DapA family.</text>
</comment>
<evidence type="ECO:0000313" key="5">
    <source>
        <dbReference type="EMBL" id="SNB52556.1"/>
    </source>
</evidence>
<dbReference type="RefSeq" id="WP_088559588.1">
    <property type="nucleotide sequence ID" value="NZ_FYEH01000001.1"/>
</dbReference>
<protein>
    <submittedName>
        <fullName evidence="5">4-hydroxy-tetrahydrodipicolinate synthase</fullName>
    </submittedName>
</protein>
<dbReference type="GO" id="GO:0008840">
    <property type="term" value="F:4-hydroxy-tetrahydrodipicolinate synthase activity"/>
    <property type="evidence" value="ECO:0007669"/>
    <property type="project" value="TreeGrafter"/>
</dbReference>
<dbReference type="EMBL" id="FYEH01000001">
    <property type="protein sequence ID" value="SNB52556.1"/>
    <property type="molecule type" value="Genomic_DNA"/>
</dbReference>
<evidence type="ECO:0000256" key="1">
    <source>
        <dbReference type="ARBA" id="ARBA00007592"/>
    </source>
</evidence>
<keyword evidence="6" id="KW-1185">Reference proteome</keyword>
<feature type="binding site" evidence="4">
    <location>
        <position position="216"/>
    </location>
    <ligand>
        <name>pyruvate</name>
        <dbReference type="ChEBI" id="CHEBI:15361"/>
    </ligand>
</feature>
<dbReference type="CDD" id="cd00408">
    <property type="entry name" value="DHDPS-like"/>
    <property type="match status" value="1"/>
</dbReference>
<dbReference type="SUPFAM" id="SSF51569">
    <property type="entry name" value="Aldolase"/>
    <property type="match status" value="1"/>
</dbReference>
<evidence type="ECO:0000256" key="3">
    <source>
        <dbReference type="PIRNR" id="PIRNR001365"/>
    </source>
</evidence>
<dbReference type="Gene3D" id="3.20.20.70">
    <property type="entry name" value="Aldolase class I"/>
    <property type="match status" value="1"/>
</dbReference>
<proteinExistence type="inferred from homology"/>
<dbReference type="InterPro" id="IPR002220">
    <property type="entry name" value="DapA-like"/>
</dbReference>
<dbReference type="Proteomes" id="UP000197065">
    <property type="component" value="Unassembled WGS sequence"/>
</dbReference>
<evidence type="ECO:0000256" key="4">
    <source>
        <dbReference type="PIRSR" id="PIRSR001365-2"/>
    </source>
</evidence>
<dbReference type="PIRSF" id="PIRSF001365">
    <property type="entry name" value="DHDPS"/>
    <property type="match status" value="1"/>
</dbReference>
<evidence type="ECO:0000313" key="6">
    <source>
        <dbReference type="Proteomes" id="UP000197065"/>
    </source>
</evidence>
<dbReference type="OrthoDB" id="7250010at2"/>
<dbReference type="SMART" id="SM01130">
    <property type="entry name" value="DHDPS"/>
    <property type="match status" value="1"/>
</dbReference>
<sequence>MAKLSSTARGVYIIAATPFDDAGRLDLESTSRLCDWYLEHGVDGMTILGQMGEAPKLLPEESARFVRHVLDHLKGRIPVIVGVTAPGLGAMKHLADIAMEAGAAGVMVAAPGTLRTDESIEGYFGQVAKLLGPDTPWVLQDFPLSGTAQITAKLIRRVADAAENCVMLKHEDWPGLDKITALRRMEAEGARRLSILTGNGGLFLPLELGRGADGAMTGFAFPEMLVGVCRLMAAGEADAAMDLFDTYLPLVRYEQQPGIGLPARKYILAKRGAIASPALRAPAPPLSAETKADLDWLIERLDRRLAKARG</sequence>
<dbReference type="GO" id="GO:0005829">
    <property type="term" value="C:cytosol"/>
    <property type="evidence" value="ECO:0007669"/>
    <property type="project" value="TreeGrafter"/>
</dbReference>
<gene>
    <name evidence="5" type="ORF">SAMN07250955_101273</name>
</gene>
<dbReference type="PANTHER" id="PTHR12128:SF66">
    <property type="entry name" value="4-HYDROXY-2-OXOGLUTARATE ALDOLASE, MITOCHONDRIAL"/>
    <property type="match status" value="1"/>
</dbReference>